<organism evidence="2">
    <name type="scientific">Achromobacter sp. HNDS-1</name>
    <dbReference type="NCBI Taxonomy" id="3151598"/>
    <lineage>
        <taxon>Bacteria</taxon>
        <taxon>Pseudomonadati</taxon>
        <taxon>Pseudomonadota</taxon>
        <taxon>Betaproteobacteria</taxon>
        <taxon>Burkholderiales</taxon>
        <taxon>Alcaligenaceae</taxon>
        <taxon>Achromobacter</taxon>
    </lineage>
</organism>
<dbReference type="EMBL" id="CP157584">
    <property type="protein sequence ID" value="XBO99932.1"/>
    <property type="molecule type" value="Genomic_DNA"/>
</dbReference>
<reference evidence="2" key="1">
    <citation type="submission" date="2024-05" db="EMBL/GenBank/DDBJ databases">
        <title>Transcriptome analysis of the degradation process of organic nitrogen by two heterotrophic nitrifying and aerobic denitrifying bacteria, Achromobacter sp. HNDS-1 and Enterobacter sp. HNDS-6.</title>
        <authorList>
            <person name="Huang Y."/>
        </authorList>
    </citation>
    <scope>NUCLEOTIDE SEQUENCE</scope>
    <source>
        <strain evidence="2">HNDS-1</strain>
    </source>
</reference>
<dbReference type="KEGG" id="achh:ABFG95_05480"/>
<feature type="compositionally biased region" description="Low complexity" evidence="1">
    <location>
        <begin position="90"/>
        <end position="101"/>
    </location>
</feature>
<evidence type="ECO:0000313" key="2">
    <source>
        <dbReference type="EMBL" id="XBO99932.1"/>
    </source>
</evidence>
<feature type="compositionally biased region" description="Low complexity" evidence="1">
    <location>
        <begin position="109"/>
        <end position="123"/>
    </location>
</feature>
<protein>
    <submittedName>
        <fullName evidence="2">Uncharacterized protein</fullName>
    </submittedName>
</protein>
<feature type="region of interest" description="Disordered" evidence="1">
    <location>
        <begin position="17"/>
        <end position="57"/>
    </location>
</feature>
<dbReference type="RefSeq" id="WP_348995551.1">
    <property type="nucleotide sequence ID" value="NZ_CP157584.1"/>
</dbReference>
<dbReference type="AlphaFoldDB" id="A0AAU7LDC1"/>
<feature type="compositionally biased region" description="Low complexity" evidence="1">
    <location>
        <begin position="17"/>
        <end position="35"/>
    </location>
</feature>
<feature type="region of interest" description="Disordered" evidence="1">
    <location>
        <begin position="76"/>
        <end position="198"/>
    </location>
</feature>
<name>A0AAU7LDC1_9BURK</name>
<evidence type="ECO:0000256" key="1">
    <source>
        <dbReference type="SAM" id="MobiDB-lite"/>
    </source>
</evidence>
<sequence length="226" mass="21820">MPLANADGSAAALGARFTRGSPRACGAPCAAASSARQRKSRAGATDGADGNVADDPGDIAGMAVVGRGGGAGVDVAPGLARGPADRAAPDDGTTGAAAGGADMDDAGDARAAGGADNPGPADDAGADERAGALANDGDSRSTKSASRRASGGGPCGAGARQANQASATCRAQDSPAAHHAMARRRPTVGGIRAAPAPKESITTIPASNAPFCGFARCQSRCWREDL</sequence>
<gene>
    <name evidence="2" type="ORF">ABFG95_05480</name>
</gene>
<accession>A0AAU7LDC1</accession>
<proteinExistence type="predicted"/>